<keyword evidence="1" id="KW-0805">Transcription regulation</keyword>
<evidence type="ECO:0000256" key="4">
    <source>
        <dbReference type="ARBA" id="ARBA00023163"/>
    </source>
</evidence>
<keyword evidence="8" id="KW-1185">Reference proteome</keyword>
<organism evidence="7 8">
    <name type="scientific">Paenibacillus solanacearum</name>
    <dbReference type="NCBI Taxonomy" id="2048548"/>
    <lineage>
        <taxon>Bacteria</taxon>
        <taxon>Bacillati</taxon>
        <taxon>Bacillota</taxon>
        <taxon>Bacilli</taxon>
        <taxon>Bacillales</taxon>
        <taxon>Paenibacillaceae</taxon>
        <taxon>Paenibacillus</taxon>
    </lineage>
</organism>
<keyword evidence="4" id="KW-0804">Transcription</keyword>
<dbReference type="GO" id="GO:0016987">
    <property type="term" value="F:sigma factor activity"/>
    <property type="evidence" value="ECO:0007669"/>
    <property type="project" value="UniProtKB-KW"/>
</dbReference>
<reference evidence="7" key="1">
    <citation type="submission" date="2021-06" db="EMBL/GenBank/DDBJ databases">
        <authorList>
            <person name="Criscuolo A."/>
        </authorList>
    </citation>
    <scope>NUCLEOTIDE SEQUENCE</scope>
    <source>
        <strain evidence="7">CIP111600</strain>
    </source>
</reference>
<evidence type="ECO:0000313" key="7">
    <source>
        <dbReference type="EMBL" id="CAG7650194.1"/>
    </source>
</evidence>
<dbReference type="InterPro" id="IPR039425">
    <property type="entry name" value="RNA_pol_sigma-70-like"/>
</dbReference>
<dbReference type="InterPro" id="IPR014284">
    <property type="entry name" value="RNA_pol_sigma-70_dom"/>
</dbReference>
<dbReference type="EMBL" id="CAJVAS010000052">
    <property type="protein sequence ID" value="CAG7650194.1"/>
    <property type="molecule type" value="Genomic_DNA"/>
</dbReference>
<dbReference type="RefSeq" id="WP_218095707.1">
    <property type="nucleotide sequence ID" value="NZ_CAJVAS010000052.1"/>
</dbReference>
<dbReference type="AlphaFoldDB" id="A0A916K758"/>
<feature type="domain" description="RNA polymerase sigma factor 70 region 4 type 2" evidence="6">
    <location>
        <begin position="114"/>
        <end position="165"/>
    </location>
</feature>
<sequence length="259" mass="28736">MTIHEFGSASFTEERSRFAALIEPYRSALQAYCRSIARSSWEADDLVQDTWLKAYQMFLRQPARGDMSKTYLFRIAHNTWIDRCRKKRHAAGALEGETFRLPQEEVDPIELRSAMETLVAHLPARQRVLLLLVDAFGYTAAEAAQLIRSTEGAVKAVLHRARAKLKSLVGVSGEPTEAAAPTDGRVVNEHIVYAYLQAFRQHNPQALVRLLNEEVQTDCVPAVVGSFHTGTLSSGMPMHPQAALSRGFSPGYSSPLLVA</sequence>
<dbReference type="PANTHER" id="PTHR43133:SF8">
    <property type="entry name" value="RNA POLYMERASE SIGMA FACTOR HI_1459-RELATED"/>
    <property type="match status" value="1"/>
</dbReference>
<evidence type="ECO:0000259" key="6">
    <source>
        <dbReference type="Pfam" id="PF08281"/>
    </source>
</evidence>
<dbReference type="GO" id="GO:0003677">
    <property type="term" value="F:DNA binding"/>
    <property type="evidence" value="ECO:0007669"/>
    <property type="project" value="UniProtKB-KW"/>
</dbReference>
<evidence type="ECO:0000313" key="8">
    <source>
        <dbReference type="Proteomes" id="UP000693672"/>
    </source>
</evidence>
<dbReference type="InterPro" id="IPR007627">
    <property type="entry name" value="RNA_pol_sigma70_r2"/>
</dbReference>
<keyword evidence="2" id="KW-0731">Sigma factor</keyword>
<dbReference type="InterPro" id="IPR013249">
    <property type="entry name" value="RNA_pol_sigma70_r4_t2"/>
</dbReference>
<evidence type="ECO:0000259" key="5">
    <source>
        <dbReference type="Pfam" id="PF04542"/>
    </source>
</evidence>
<dbReference type="Proteomes" id="UP000693672">
    <property type="component" value="Unassembled WGS sequence"/>
</dbReference>
<feature type="domain" description="RNA polymerase sigma-70 region 2" evidence="5">
    <location>
        <begin position="21"/>
        <end position="88"/>
    </location>
</feature>
<keyword evidence="3" id="KW-0238">DNA-binding</keyword>
<dbReference type="Pfam" id="PF04542">
    <property type="entry name" value="Sigma70_r2"/>
    <property type="match status" value="1"/>
</dbReference>
<accession>A0A916K758</accession>
<dbReference type="GO" id="GO:0006352">
    <property type="term" value="P:DNA-templated transcription initiation"/>
    <property type="evidence" value="ECO:0007669"/>
    <property type="project" value="InterPro"/>
</dbReference>
<evidence type="ECO:0000256" key="1">
    <source>
        <dbReference type="ARBA" id="ARBA00023015"/>
    </source>
</evidence>
<dbReference type="PANTHER" id="PTHR43133">
    <property type="entry name" value="RNA POLYMERASE ECF-TYPE SIGMA FACTO"/>
    <property type="match status" value="1"/>
</dbReference>
<protein>
    <submittedName>
        <fullName evidence="7">ECF RNA polymerase sigma factor SigG</fullName>
    </submittedName>
</protein>
<evidence type="ECO:0000256" key="3">
    <source>
        <dbReference type="ARBA" id="ARBA00023125"/>
    </source>
</evidence>
<name>A0A916K758_9BACL</name>
<evidence type="ECO:0000256" key="2">
    <source>
        <dbReference type="ARBA" id="ARBA00023082"/>
    </source>
</evidence>
<comment type="caution">
    <text evidence="7">The sequence shown here is derived from an EMBL/GenBank/DDBJ whole genome shotgun (WGS) entry which is preliminary data.</text>
</comment>
<dbReference type="Pfam" id="PF08281">
    <property type="entry name" value="Sigma70_r4_2"/>
    <property type="match status" value="1"/>
</dbReference>
<proteinExistence type="predicted"/>
<gene>
    <name evidence="7" type="primary">sigG_3</name>
    <name evidence="7" type="ORF">PAESOLCIP111_06025</name>
</gene>
<dbReference type="NCBIfam" id="TIGR02937">
    <property type="entry name" value="sigma70-ECF"/>
    <property type="match status" value="1"/>
</dbReference>